<reference evidence="1" key="1">
    <citation type="submission" date="2021-10" db="EMBL/GenBank/DDBJ databases">
        <authorList>
            <person name="Dean J.D."/>
            <person name="Kim M.K."/>
            <person name="Newey C.N."/>
            <person name="Stoker T.S."/>
            <person name="Thompson D.W."/>
            <person name="Grose J.H."/>
        </authorList>
    </citation>
    <scope>NUCLEOTIDE SEQUENCE</scope>
    <source>
        <strain evidence="1">BT178</strain>
    </source>
</reference>
<comment type="caution">
    <text evidence="1">The sequence shown here is derived from an EMBL/GenBank/DDBJ whole genome shotgun (WGS) entry which is preliminary data.</text>
</comment>
<accession>A0ABS8AY36</accession>
<protein>
    <recommendedName>
        <fullName evidence="3">Zinc-finger domain-containing protein</fullName>
    </recommendedName>
</protein>
<evidence type="ECO:0000313" key="1">
    <source>
        <dbReference type="EMBL" id="MCB2410704.1"/>
    </source>
</evidence>
<dbReference type="Proteomes" id="UP001165296">
    <property type="component" value="Unassembled WGS sequence"/>
</dbReference>
<evidence type="ECO:0000313" key="2">
    <source>
        <dbReference type="Proteomes" id="UP001165296"/>
    </source>
</evidence>
<name>A0ABS8AY36_9BACT</name>
<gene>
    <name evidence="1" type="ORF">LGH74_22135</name>
</gene>
<proteinExistence type="predicted"/>
<sequence>MAHTPPFFQHTAHVTGLMAPAPVLERYPFHDNDECPIGQEVKTSGQWQYYEPTLITETRPRCPTCVQLGRASRT</sequence>
<keyword evidence="2" id="KW-1185">Reference proteome</keyword>
<dbReference type="EMBL" id="JAJADR010000010">
    <property type="protein sequence ID" value="MCB2410704.1"/>
    <property type="molecule type" value="Genomic_DNA"/>
</dbReference>
<evidence type="ECO:0008006" key="3">
    <source>
        <dbReference type="Google" id="ProtNLM"/>
    </source>
</evidence>
<dbReference type="RefSeq" id="WP_226179860.1">
    <property type="nucleotide sequence ID" value="NZ_JAJADR010000010.1"/>
</dbReference>
<organism evidence="1 2">
    <name type="scientific">Hymenobacter lucidus</name>
    <dbReference type="NCBI Taxonomy" id="2880930"/>
    <lineage>
        <taxon>Bacteria</taxon>
        <taxon>Pseudomonadati</taxon>
        <taxon>Bacteroidota</taxon>
        <taxon>Cytophagia</taxon>
        <taxon>Cytophagales</taxon>
        <taxon>Hymenobacteraceae</taxon>
        <taxon>Hymenobacter</taxon>
    </lineage>
</organism>